<protein>
    <recommendedName>
        <fullName evidence="1">DUF5077 domain-containing protein</fullName>
    </recommendedName>
</protein>
<organism evidence="2 3">
    <name type="scientific">Roseimaritima multifibrata</name>
    <dbReference type="NCBI Taxonomy" id="1930274"/>
    <lineage>
        <taxon>Bacteria</taxon>
        <taxon>Pseudomonadati</taxon>
        <taxon>Planctomycetota</taxon>
        <taxon>Planctomycetia</taxon>
        <taxon>Pirellulales</taxon>
        <taxon>Pirellulaceae</taxon>
        <taxon>Roseimaritima</taxon>
    </lineage>
</organism>
<reference evidence="2 3" key="1">
    <citation type="submission" date="2019-02" db="EMBL/GenBank/DDBJ databases">
        <title>Deep-cultivation of Planctomycetes and their phenomic and genomic characterization uncovers novel biology.</title>
        <authorList>
            <person name="Wiegand S."/>
            <person name="Jogler M."/>
            <person name="Boedeker C."/>
            <person name="Pinto D."/>
            <person name="Vollmers J."/>
            <person name="Rivas-Marin E."/>
            <person name="Kohn T."/>
            <person name="Peeters S.H."/>
            <person name="Heuer A."/>
            <person name="Rast P."/>
            <person name="Oberbeckmann S."/>
            <person name="Bunk B."/>
            <person name="Jeske O."/>
            <person name="Meyerdierks A."/>
            <person name="Storesund J.E."/>
            <person name="Kallscheuer N."/>
            <person name="Luecker S."/>
            <person name="Lage O.M."/>
            <person name="Pohl T."/>
            <person name="Merkel B.J."/>
            <person name="Hornburger P."/>
            <person name="Mueller R.-W."/>
            <person name="Bruemmer F."/>
            <person name="Labrenz M."/>
            <person name="Spormann A.M."/>
            <person name="Op den Camp H."/>
            <person name="Overmann J."/>
            <person name="Amann R."/>
            <person name="Jetten M.S.M."/>
            <person name="Mascher T."/>
            <person name="Medema M.H."/>
            <person name="Devos D.P."/>
            <person name="Kaster A.-K."/>
            <person name="Ovreas L."/>
            <person name="Rohde M."/>
            <person name="Galperin M.Y."/>
            <person name="Jogler C."/>
        </authorList>
    </citation>
    <scope>NUCLEOTIDE SEQUENCE [LARGE SCALE GENOMIC DNA]</scope>
    <source>
        <strain evidence="2 3">FF011L</strain>
    </source>
</reference>
<gene>
    <name evidence="2" type="ORF">FF011L_30900</name>
</gene>
<dbReference type="Proteomes" id="UP000320672">
    <property type="component" value="Chromosome"/>
</dbReference>
<name>A0A517MHF8_9BACT</name>
<dbReference type="InterPro" id="IPR021862">
    <property type="entry name" value="DUF3472"/>
</dbReference>
<dbReference type="Pfam" id="PF16871">
    <property type="entry name" value="DUF5077"/>
    <property type="match status" value="1"/>
</dbReference>
<accession>A0A517MHF8</accession>
<dbReference type="AlphaFoldDB" id="A0A517MHF8"/>
<feature type="domain" description="DUF5077" evidence="1">
    <location>
        <begin position="43"/>
        <end position="162"/>
    </location>
</feature>
<evidence type="ECO:0000313" key="3">
    <source>
        <dbReference type="Proteomes" id="UP000320672"/>
    </source>
</evidence>
<sequence>MSGVSIRRANQSIQMNLTVLRLVVVLLLSIGAVPALLAEDWSVPLAGNCFRSQPGPGGRLFDANGDLRCSGSDQVFSVYFRVDRPGKLKLAIRARSLDGDSQVQASVGDQEFVVDLKGAPAVDYPLGEVSVSQPGYVRIDLRDGDRSGSGVAMISELLVSASVPDMKVDFVRNNDGNMFYWGRRGPSVHLRYQLPPGKQLTYAYNEITVPVGQDPIGSYFMSNGFSEGYFGFQVNSDRERRVLFSVWSPFKTDNPAEIPDADRIETVAKGEGVSAQDFGNEGSGGQSFLRYPWKAGETYRFLTEVKPDGKGNTFYTSWFGDKKKDEWRLIATFRRPKTDKHLTGFHSFLENFSPAYGHIGRSAHYGNQWVRDTEGEWHESSKAYFTADNTARRGHRLDYGGGSEGDHFFLRNCGFFAQPVSFDQNFERQSTAAQKPEIDFDTLPRK</sequence>
<dbReference type="KEGG" id="rml:FF011L_30900"/>
<evidence type="ECO:0000259" key="1">
    <source>
        <dbReference type="Pfam" id="PF16871"/>
    </source>
</evidence>
<dbReference type="EMBL" id="CP036262">
    <property type="protein sequence ID" value="QDS94311.1"/>
    <property type="molecule type" value="Genomic_DNA"/>
</dbReference>
<evidence type="ECO:0000313" key="2">
    <source>
        <dbReference type="EMBL" id="QDS94311.1"/>
    </source>
</evidence>
<dbReference type="InterPro" id="IPR031712">
    <property type="entry name" value="DUF5077"/>
</dbReference>
<proteinExistence type="predicted"/>
<dbReference type="Pfam" id="PF11958">
    <property type="entry name" value="DUF3472"/>
    <property type="match status" value="1"/>
</dbReference>
<keyword evidence="3" id="KW-1185">Reference proteome</keyword>